<evidence type="ECO:0000256" key="1">
    <source>
        <dbReference type="SAM" id="MobiDB-lite"/>
    </source>
</evidence>
<dbReference type="SMART" id="SM00530">
    <property type="entry name" value="HTH_XRE"/>
    <property type="match status" value="1"/>
</dbReference>
<dbReference type="SUPFAM" id="SSF47413">
    <property type="entry name" value="lambda repressor-like DNA-binding domains"/>
    <property type="match status" value="1"/>
</dbReference>
<dbReference type="RefSeq" id="WP_244621164.1">
    <property type="nucleotide sequence ID" value="NZ_CP041090.2"/>
</dbReference>
<reference evidence="5" key="1">
    <citation type="submission" date="2019-06" db="EMBL/GenBank/DDBJ databases">
        <title>Whole-Genome Sequence of Bradyrhizobium sp. 3 Strain 65S1MB.</title>
        <authorList>
            <person name="Bromfield E.S.P."/>
            <person name="Cloutier S."/>
            <person name="Nguyen H.D.T."/>
        </authorList>
    </citation>
    <scope>NUCLEOTIDE SEQUENCE [LARGE SCALE GENOMIC DNA]</scope>
    <source>
        <strain evidence="5">65S1MB</strain>
    </source>
</reference>
<dbReference type="EMBL" id="CP041090">
    <property type="protein sequence ID" value="QDF42251.2"/>
    <property type="molecule type" value="Genomic_DNA"/>
</dbReference>
<feature type="domain" description="HTH cro/C1-type" evidence="2">
    <location>
        <begin position="59"/>
        <end position="95"/>
    </location>
</feature>
<proteinExistence type="predicted"/>
<accession>A0A6G9AE75</accession>
<name>A0A6G9AE75_9BRAD</name>
<evidence type="ECO:0000313" key="6">
    <source>
        <dbReference type="Proteomes" id="UP000500895"/>
    </source>
</evidence>
<organism evidence="4 6">
    <name type="scientific">Bradyrhizobium symbiodeficiens</name>
    <dbReference type="NCBI Taxonomy" id="1404367"/>
    <lineage>
        <taxon>Bacteria</taxon>
        <taxon>Pseudomonadati</taxon>
        <taxon>Pseudomonadota</taxon>
        <taxon>Alphaproteobacteria</taxon>
        <taxon>Hyphomicrobiales</taxon>
        <taxon>Nitrobacteraceae</taxon>
        <taxon>Bradyrhizobium</taxon>
    </lineage>
</organism>
<dbReference type="CDD" id="cd00093">
    <property type="entry name" value="HTH_XRE"/>
    <property type="match status" value="1"/>
</dbReference>
<keyword evidence="5" id="KW-1185">Reference proteome</keyword>
<dbReference type="GO" id="GO:0003677">
    <property type="term" value="F:DNA binding"/>
    <property type="evidence" value="ECO:0007669"/>
    <property type="project" value="InterPro"/>
</dbReference>
<protein>
    <submittedName>
        <fullName evidence="4">Helix-turn-helix domain-containing protein</fullName>
    </submittedName>
</protein>
<feature type="compositionally biased region" description="Basic and acidic residues" evidence="1">
    <location>
        <begin position="9"/>
        <end position="44"/>
    </location>
</feature>
<dbReference type="AlphaFoldDB" id="A0A6G9AE75"/>
<dbReference type="InterPro" id="IPR010982">
    <property type="entry name" value="Lambda_DNA-bd_dom_sf"/>
</dbReference>
<evidence type="ECO:0000313" key="4">
    <source>
        <dbReference type="EMBL" id="QIP10738.2"/>
    </source>
</evidence>
<feature type="region of interest" description="Disordered" evidence="1">
    <location>
        <begin position="1"/>
        <end position="56"/>
    </location>
</feature>
<sequence length="118" mass="13285">MKRGNITKLRLDPKKPPKSDWRAFDAMSEEERHRAAVSDPDAKPATDGQLARARRVPSVRALRQKLNLTQEEFATRFHLPLGTVRDWEQGAHRPDKAAQVLLTVIARDPDAVARALEG</sequence>
<dbReference type="Gene3D" id="1.10.260.40">
    <property type="entry name" value="lambda repressor-like DNA-binding domains"/>
    <property type="match status" value="1"/>
</dbReference>
<evidence type="ECO:0000313" key="3">
    <source>
        <dbReference type="EMBL" id="QDF42251.2"/>
    </source>
</evidence>
<evidence type="ECO:0000313" key="5">
    <source>
        <dbReference type="Proteomes" id="UP000319298"/>
    </source>
</evidence>
<dbReference type="Pfam" id="PF01381">
    <property type="entry name" value="HTH_3"/>
    <property type="match status" value="1"/>
</dbReference>
<dbReference type="InterPro" id="IPR001387">
    <property type="entry name" value="Cro/C1-type_HTH"/>
</dbReference>
<reference evidence="5 6" key="2">
    <citation type="journal article" date="2020" name="Int. J. Syst. Evol. Microbiol.">
        <title>Description and complete genome sequences of Bradyrhizobium symbiodeficiens sp. nov., a non-symbiotic bacterium associated with legumes native to Canada.</title>
        <authorList>
            <person name="Bromfield E.S.P."/>
            <person name="Cloutier S."/>
            <person name="Nguyen H.D.T."/>
        </authorList>
    </citation>
    <scope>NUCLEOTIDE SEQUENCE [LARGE SCALE GENOMIC DNA]</scope>
    <source>
        <strain evidence="4 6">101S1MB</strain>
        <strain evidence="3 5">65S1MB</strain>
    </source>
</reference>
<gene>
    <name evidence="3" type="ORF">FJN17_05070</name>
    <name evidence="4" type="ORF">HAV00_00030</name>
</gene>
<dbReference type="PROSITE" id="PS50943">
    <property type="entry name" value="HTH_CROC1"/>
    <property type="match status" value="1"/>
</dbReference>
<dbReference type="Proteomes" id="UP000500895">
    <property type="component" value="Chromosome"/>
</dbReference>
<reference evidence="4" key="3">
    <citation type="submission" date="2024-02" db="EMBL/GenBank/DDBJ databases">
        <authorList>
            <person name="Bromfield E.S.P."/>
            <person name="Cloutier S."/>
            <person name="Nguyen H.D.T."/>
        </authorList>
    </citation>
    <scope>NUCLEOTIDE SEQUENCE</scope>
    <source>
        <strain evidence="4">101S1MB</strain>
        <strain evidence="3">65S1MB</strain>
    </source>
</reference>
<dbReference type="EMBL" id="CP050066">
    <property type="protein sequence ID" value="QIP10738.2"/>
    <property type="molecule type" value="Genomic_DNA"/>
</dbReference>
<dbReference type="Proteomes" id="UP000319298">
    <property type="component" value="Chromosome"/>
</dbReference>
<evidence type="ECO:0000259" key="2">
    <source>
        <dbReference type="PROSITE" id="PS50943"/>
    </source>
</evidence>